<dbReference type="InterPro" id="IPR020830">
    <property type="entry name" value="GlycerAld_3-P_DH_AS"/>
</dbReference>
<dbReference type="InterPro" id="IPR020828">
    <property type="entry name" value="GlycerAld_3-P_DH_NAD(P)-bd"/>
</dbReference>
<comment type="similarity">
    <text evidence="1 3">Belongs to the glyceraldehyde-3-phosphate dehydrogenase family.</text>
</comment>
<dbReference type="CDD" id="cd05214">
    <property type="entry name" value="GAPDH_I_N"/>
    <property type="match status" value="1"/>
</dbReference>
<evidence type="ECO:0000256" key="3">
    <source>
        <dbReference type="RuleBase" id="RU000397"/>
    </source>
</evidence>
<evidence type="ECO:0000259" key="5">
    <source>
        <dbReference type="SMART" id="SM00846"/>
    </source>
</evidence>
<evidence type="ECO:0000256" key="1">
    <source>
        <dbReference type="ARBA" id="ARBA00007406"/>
    </source>
</evidence>
<dbReference type="Pfam" id="PF02800">
    <property type="entry name" value="Gp_dh_C"/>
    <property type="match status" value="1"/>
</dbReference>
<dbReference type="NCBIfam" id="TIGR01534">
    <property type="entry name" value="GAPDH-I"/>
    <property type="match status" value="1"/>
</dbReference>
<dbReference type="EC" id="1.2.1.-" evidence="4"/>
<dbReference type="CDD" id="cd18126">
    <property type="entry name" value="GAPDH_I_C"/>
    <property type="match status" value="1"/>
</dbReference>
<dbReference type="PRINTS" id="PR00078">
    <property type="entry name" value="G3PDHDRGNASE"/>
</dbReference>
<dbReference type="Gene3D" id="3.30.360.10">
    <property type="entry name" value="Dihydrodipicolinate Reductase, domain 2"/>
    <property type="match status" value="1"/>
</dbReference>
<dbReference type="SUPFAM" id="SSF51735">
    <property type="entry name" value="NAD(P)-binding Rossmann-fold domains"/>
    <property type="match status" value="1"/>
</dbReference>
<reference evidence="6" key="1">
    <citation type="submission" date="2022-01" db="EMBL/GenBank/DDBJ databases">
        <title>Paenibacillus spongiae sp. nov., isolated from marine sponge.</title>
        <authorList>
            <person name="Li Z."/>
            <person name="Zhang M."/>
        </authorList>
    </citation>
    <scope>NUCLEOTIDE SEQUENCE</scope>
    <source>
        <strain evidence="6">PHS-Z3</strain>
    </source>
</reference>
<proteinExistence type="inferred from homology"/>
<dbReference type="SMART" id="SM00846">
    <property type="entry name" value="Gp_dh_N"/>
    <property type="match status" value="1"/>
</dbReference>
<dbReference type="InterPro" id="IPR020831">
    <property type="entry name" value="GlycerAld/Erythrose_P_DH"/>
</dbReference>
<feature type="domain" description="Glyceraldehyde 3-phosphate dehydrogenase NAD(P) binding" evidence="5">
    <location>
        <begin position="3"/>
        <end position="154"/>
    </location>
</feature>
<evidence type="ECO:0000256" key="2">
    <source>
        <dbReference type="ARBA" id="ARBA00023002"/>
    </source>
</evidence>
<keyword evidence="2 4" id="KW-0560">Oxidoreductase</keyword>
<dbReference type="Proteomes" id="UP001057877">
    <property type="component" value="Chromosome"/>
</dbReference>
<dbReference type="PROSITE" id="PS00071">
    <property type="entry name" value="GAPDH"/>
    <property type="match status" value="1"/>
</dbReference>
<sequence length="342" mass="37180">MNIGVGISGMGRIGRLLVRKIFDEKQQSVNLQAINCSYPAETIAHLLKYDTVHGRWDANIAVSNGKLIINGTPIQIVSERDPSRLPWRSLGVDLAIDATGKFNDREGAGKHIEAGASRVLITAPGKQMDLTIVMGVNEQLYHPDQHKLVSAASCTTNCLSPLLYILNEAFGVRSGWMSTIHSFTSDQNHLDNPHKDLRRARSCTSSIVPTSTGVGKALVDVLPDLAPHIQGISLRVPTQDVSLVDLTVSVSRASSLEEVKAVLRAGAESARLSPYVSYSDEPLVSADYIGCPKSAVIDGPSVMVMENQIKVLAWYDNEWAYASRVIELAQLMLEKAKSPQLV</sequence>
<dbReference type="InterPro" id="IPR020829">
    <property type="entry name" value="GlycerAld_3-P_DH_cat"/>
</dbReference>
<evidence type="ECO:0000313" key="6">
    <source>
        <dbReference type="EMBL" id="UVI32819.1"/>
    </source>
</evidence>
<name>A0ABY5SGN5_9BACL</name>
<dbReference type="EMBL" id="CP091430">
    <property type="protein sequence ID" value="UVI32819.1"/>
    <property type="molecule type" value="Genomic_DNA"/>
</dbReference>
<keyword evidence="7" id="KW-1185">Reference proteome</keyword>
<dbReference type="SUPFAM" id="SSF55347">
    <property type="entry name" value="Glyceraldehyde-3-phosphate dehydrogenase-like, C-terminal domain"/>
    <property type="match status" value="1"/>
</dbReference>
<dbReference type="Pfam" id="PF00044">
    <property type="entry name" value="Gp_dh_N"/>
    <property type="match status" value="1"/>
</dbReference>
<dbReference type="InterPro" id="IPR006424">
    <property type="entry name" value="Glyceraldehyde-3-P_DH_1"/>
</dbReference>
<dbReference type="Gene3D" id="3.40.50.720">
    <property type="entry name" value="NAD(P)-binding Rossmann-like Domain"/>
    <property type="match status" value="1"/>
</dbReference>
<evidence type="ECO:0000256" key="4">
    <source>
        <dbReference type="RuleBase" id="RU361160"/>
    </source>
</evidence>
<accession>A0ABY5SGN5</accession>
<organism evidence="6 7">
    <name type="scientific">Paenibacillus spongiae</name>
    <dbReference type="NCBI Taxonomy" id="2909671"/>
    <lineage>
        <taxon>Bacteria</taxon>
        <taxon>Bacillati</taxon>
        <taxon>Bacillota</taxon>
        <taxon>Bacilli</taxon>
        <taxon>Bacillales</taxon>
        <taxon>Paenibacillaceae</taxon>
        <taxon>Paenibacillus</taxon>
    </lineage>
</organism>
<evidence type="ECO:0000313" key="7">
    <source>
        <dbReference type="Proteomes" id="UP001057877"/>
    </source>
</evidence>
<dbReference type="InterPro" id="IPR036291">
    <property type="entry name" value="NAD(P)-bd_dom_sf"/>
</dbReference>
<protein>
    <recommendedName>
        <fullName evidence="4">Glyceraldehyde-3-phosphate dehydrogenase</fullName>
        <ecNumber evidence="4">1.2.1.-</ecNumber>
    </recommendedName>
</protein>
<dbReference type="PIRSF" id="PIRSF000149">
    <property type="entry name" value="GAP_DH"/>
    <property type="match status" value="1"/>
</dbReference>
<gene>
    <name evidence="6" type="primary">gap</name>
    <name evidence="6" type="ORF">L1F29_13725</name>
</gene>
<dbReference type="PANTHER" id="PTHR43148">
    <property type="entry name" value="GLYCERALDEHYDE-3-PHOSPHATE DEHYDROGENASE 2"/>
    <property type="match status" value="1"/>
</dbReference>